<organism evidence="1 2">
    <name type="scientific">Daphnia magna</name>
    <dbReference type="NCBI Taxonomy" id="35525"/>
    <lineage>
        <taxon>Eukaryota</taxon>
        <taxon>Metazoa</taxon>
        <taxon>Ecdysozoa</taxon>
        <taxon>Arthropoda</taxon>
        <taxon>Crustacea</taxon>
        <taxon>Branchiopoda</taxon>
        <taxon>Diplostraca</taxon>
        <taxon>Cladocera</taxon>
        <taxon>Anomopoda</taxon>
        <taxon>Daphniidae</taxon>
        <taxon>Daphnia</taxon>
    </lineage>
</organism>
<evidence type="ECO:0000313" key="2">
    <source>
        <dbReference type="Proteomes" id="UP001234178"/>
    </source>
</evidence>
<accession>A0ABR0A244</accession>
<dbReference type="Proteomes" id="UP001234178">
    <property type="component" value="Unassembled WGS sequence"/>
</dbReference>
<dbReference type="EMBL" id="JAOYFB010000036">
    <property type="protein sequence ID" value="KAK4019237.1"/>
    <property type="molecule type" value="Genomic_DNA"/>
</dbReference>
<keyword evidence="2" id="KW-1185">Reference proteome</keyword>
<comment type="caution">
    <text evidence="1">The sequence shown here is derived from an EMBL/GenBank/DDBJ whole genome shotgun (WGS) entry which is preliminary data.</text>
</comment>
<evidence type="ECO:0000313" key="1">
    <source>
        <dbReference type="EMBL" id="KAK4019237.1"/>
    </source>
</evidence>
<name>A0ABR0A244_9CRUS</name>
<protein>
    <submittedName>
        <fullName evidence="1">Uncharacterized protein</fullName>
    </submittedName>
</protein>
<reference evidence="1 2" key="1">
    <citation type="journal article" date="2023" name="Nucleic Acids Res.">
        <title>The hologenome of Daphnia magna reveals possible DNA methylation and microbiome-mediated evolution of the host genome.</title>
        <authorList>
            <person name="Chaturvedi A."/>
            <person name="Li X."/>
            <person name="Dhandapani V."/>
            <person name="Marshall H."/>
            <person name="Kissane S."/>
            <person name="Cuenca-Cambronero M."/>
            <person name="Asole G."/>
            <person name="Calvet F."/>
            <person name="Ruiz-Romero M."/>
            <person name="Marangio P."/>
            <person name="Guigo R."/>
            <person name="Rago D."/>
            <person name="Mirbahai L."/>
            <person name="Eastwood N."/>
            <person name="Colbourne J.K."/>
            <person name="Zhou J."/>
            <person name="Mallon E."/>
            <person name="Orsini L."/>
        </authorList>
    </citation>
    <scope>NUCLEOTIDE SEQUENCE [LARGE SCALE GENOMIC DNA]</scope>
    <source>
        <strain evidence="1">LRV0_1</strain>
    </source>
</reference>
<proteinExistence type="predicted"/>
<sequence length="91" mass="10465">MPGERFADIYFFHCLPMPTNNNIFLTFFLGVEQDENQPNPFHSTSEKLVIQIRLYLQETNALEIQRNYSVYVCTAGQGDGGDAIQFFLNPQ</sequence>
<gene>
    <name evidence="1" type="ORF">OUZ56_001263</name>
</gene>